<accession>A0A1J4L1G1</accession>
<dbReference type="GO" id="GO:0005737">
    <property type="term" value="C:cytoplasm"/>
    <property type="evidence" value="ECO:0007669"/>
    <property type="project" value="TreeGrafter"/>
</dbReference>
<name>A0A1J4L1G1_9EUKA</name>
<dbReference type="PANTHER" id="PTHR21083:SF0">
    <property type="entry name" value="DYNEIN AXONEMAL ASSEMBLY FACTOR 6"/>
    <property type="match status" value="1"/>
</dbReference>
<keyword evidence="4" id="KW-1185">Reference proteome</keyword>
<evidence type="ECO:0000313" key="3">
    <source>
        <dbReference type="EMBL" id="OHT15725.1"/>
    </source>
</evidence>
<dbReference type="InterPro" id="IPR041442">
    <property type="entry name" value="PIH1D1/2/3_CS-like"/>
</dbReference>
<evidence type="ECO:0000256" key="1">
    <source>
        <dbReference type="ARBA" id="ARBA00008511"/>
    </source>
</evidence>
<evidence type="ECO:0000313" key="4">
    <source>
        <dbReference type="Proteomes" id="UP000179807"/>
    </source>
</evidence>
<feature type="domain" description="PIH1D1/2/3 CS-like" evidence="2">
    <location>
        <begin position="63"/>
        <end position="159"/>
    </location>
</feature>
<organism evidence="3 4">
    <name type="scientific">Tritrichomonas foetus</name>
    <dbReference type="NCBI Taxonomy" id="1144522"/>
    <lineage>
        <taxon>Eukaryota</taxon>
        <taxon>Metamonada</taxon>
        <taxon>Parabasalia</taxon>
        <taxon>Tritrichomonadida</taxon>
        <taxon>Tritrichomonadidae</taxon>
        <taxon>Tritrichomonas</taxon>
    </lineage>
</organism>
<dbReference type="Pfam" id="PF18201">
    <property type="entry name" value="PIH1_CS"/>
    <property type="match status" value="1"/>
</dbReference>
<dbReference type="Proteomes" id="UP000179807">
    <property type="component" value="Unassembled WGS sequence"/>
</dbReference>
<sequence>MESGIDILALQKMFEETAPPEQEEEPQEQFEQVIEAKEKDSFWDDDEITPVGFYKDESDTRPEPPYEMHYRQQVGTEDVYLGLNMKDPSISSCDAIVLNVTLEDTQLDDIDLNVQNGFLDLRCPKYRLTMKFERPTKDNLTEAKWKKNEHILTITIPIIPQDIKIV</sequence>
<dbReference type="GO" id="GO:0045505">
    <property type="term" value="F:dynein intermediate chain binding"/>
    <property type="evidence" value="ECO:0007669"/>
    <property type="project" value="TreeGrafter"/>
</dbReference>
<dbReference type="GeneID" id="94832224"/>
<evidence type="ECO:0000259" key="2">
    <source>
        <dbReference type="Pfam" id="PF18201"/>
    </source>
</evidence>
<dbReference type="OrthoDB" id="25887at2759"/>
<dbReference type="VEuPathDB" id="TrichDB:TRFO_13895"/>
<protein>
    <submittedName>
        <fullName evidence="3">Twisted</fullName>
    </submittedName>
</protein>
<dbReference type="AlphaFoldDB" id="A0A1J4L1G1"/>
<comment type="similarity">
    <text evidence="1">Belongs to the PIH1 family.</text>
</comment>
<dbReference type="GO" id="GO:0051087">
    <property type="term" value="F:protein-folding chaperone binding"/>
    <property type="evidence" value="ECO:0007669"/>
    <property type="project" value="InterPro"/>
</dbReference>
<comment type="caution">
    <text evidence="3">The sequence shown here is derived from an EMBL/GenBank/DDBJ whole genome shotgun (WGS) entry which is preliminary data.</text>
</comment>
<dbReference type="InterPro" id="IPR026697">
    <property type="entry name" value="DNAAF6"/>
</dbReference>
<gene>
    <name evidence="3" type="ORF">TRFO_13895</name>
</gene>
<proteinExistence type="inferred from homology"/>
<dbReference type="EMBL" id="MLAK01000197">
    <property type="protein sequence ID" value="OHT15725.1"/>
    <property type="molecule type" value="Genomic_DNA"/>
</dbReference>
<reference evidence="3" key="1">
    <citation type="submission" date="2016-10" db="EMBL/GenBank/DDBJ databases">
        <authorList>
            <person name="Benchimol M."/>
            <person name="Almeida L.G."/>
            <person name="Vasconcelos A.T."/>
            <person name="Perreira-Neves A."/>
            <person name="Rosa I.A."/>
            <person name="Tasca T."/>
            <person name="Bogo M.R."/>
            <person name="de Souza W."/>
        </authorList>
    </citation>
    <scope>NUCLEOTIDE SEQUENCE [LARGE SCALE GENOMIC DNA]</scope>
    <source>
        <strain evidence="3">K</strain>
    </source>
</reference>
<dbReference type="PANTHER" id="PTHR21083">
    <property type="entry name" value="TWISTER"/>
    <property type="match status" value="1"/>
</dbReference>
<dbReference type="RefSeq" id="XP_068368861.1">
    <property type="nucleotide sequence ID" value="XM_068497520.1"/>
</dbReference>
<dbReference type="GO" id="GO:0070286">
    <property type="term" value="P:axonemal dynein complex assembly"/>
    <property type="evidence" value="ECO:0007669"/>
    <property type="project" value="InterPro"/>
</dbReference>